<dbReference type="Proteomes" id="UP000802392">
    <property type="component" value="Unassembled WGS sequence"/>
</dbReference>
<dbReference type="InterPro" id="IPR011991">
    <property type="entry name" value="ArsR-like_HTH"/>
</dbReference>
<name>A0ABX0TL79_9MICC</name>
<evidence type="ECO:0000313" key="5">
    <source>
        <dbReference type="EMBL" id="NIJ03337.1"/>
    </source>
</evidence>
<dbReference type="SMART" id="SM00418">
    <property type="entry name" value="HTH_ARSR"/>
    <property type="match status" value="1"/>
</dbReference>
<evidence type="ECO:0000259" key="4">
    <source>
        <dbReference type="PROSITE" id="PS50987"/>
    </source>
</evidence>
<dbReference type="Gene3D" id="1.10.10.10">
    <property type="entry name" value="Winged helix-like DNA-binding domain superfamily/Winged helix DNA-binding domain"/>
    <property type="match status" value="1"/>
</dbReference>
<keyword evidence="1" id="KW-0805">Transcription regulation</keyword>
<dbReference type="PANTHER" id="PTHR43132:SF2">
    <property type="entry name" value="ARSENICAL RESISTANCE OPERON REPRESSOR ARSR-RELATED"/>
    <property type="match status" value="1"/>
</dbReference>
<gene>
    <name evidence="5" type="ORF">FHR86_003696</name>
</gene>
<dbReference type="NCBIfam" id="NF033788">
    <property type="entry name" value="HTH_metalloreg"/>
    <property type="match status" value="1"/>
</dbReference>
<evidence type="ECO:0000256" key="3">
    <source>
        <dbReference type="ARBA" id="ARBA00023163"/>
    </source>
</evidence>
<dbReference type="PANTHER" id="PTHR43132">
    <property type="entry name" value="ARSENICAL RESISTANCE OPERON REPRESSOR ARSR-RELATED"/>
    <property type="match status" value="1"/>
</dbReference>
<dbReference type="InterPro" id="IPR036390">
    <property type="entry name" value="WH_DNA-bd_sf"/>
</dbReference>
<evidence type="ECO:0000313" key="6">
    <source>
        <dbReference type="Proteomes" id="UP000802392"/>
    </source>
</evidence>
<comment type="caution">
    <text evidence="5">The sequence shown here is derived from an EMBL/GenBank/DDBJ whole genome shotgun (WGS) entry which is preliminary data.</text>
</comment>
<dbReference type="PROSITE" id="PS50987">
    <property type="entry name" value="HTH_ARSR_2"/>
    <property type="match status" value="1"/>
</dbReference>
<evidence type="ECO:0000256" key="1">
    <source>
        <dbReference type="ARBA" id="ARBA00023015"/>
    </source>
</evidence>
<dbReference type="InterPro" id="IPR036388">
    <property type="entry name" value="WH-like_DNA-bd_sf"/>
</dbReference>
<accession>A0ABX0TL79</accession>
<keyword evidence="6" id="KW-1185">Reference proteome</keyword>
<dbReference type="SUPFAM" id="SSF46785">
    <property type="entry name" value="Winged helix' DNA-binding domain"/>
    <property type="match status" value="1"/>
</dbReference>
<keyword evidence="3" id="KW-0804">Transcription</keyword>
<dbReference type="InterPro" id="IPR051011">
    <property type="entry name" value="Metal_resp_trans_reg"/>
</dbReference>
<feature type="domain" description="HTH arsR-type" evidence="4">
    <location>
        <begin position="86"/>
        <end position="180"/>
    </location>
</feature>
<dbReference type="CDD" id="cd00090">
    <property type="entry name" value="HTH_ARSR"/>
    <property type="match status" value="1"/>
</dbReference>
<dbReference type="GO" id="GO:0003677">
    <property type="term" value="F:DNA binding"/>
    <property type="evidence" value="ECO:0007669"/>
    <property type="project" value="UniProtKB-KW"/>
</dbReference>
<keyword evidence="2 5" id="KW-0238">DNA-binding</keyword>
<dbReference type="PRINTS" id="PR00778">
    <property type="entry name" value="HTHARSR"/>
</dbReference>
<proteinExistence type="predicted"/>
<reference evidence="5 6" key="1">
    <citation type="submission" date="2020-03" db="EMBL/GenBank/DDBJ databases">
        <title>Genomic Encyclopedia of Type Strains, Phase III (KMG-III): the genomes of soil and plant-associated and newly described type strains.</title>
        <authorList>
            <person name="Whitman W."/>
        </authorList>
    </citation>
    <scope>NUCLEOTIDE SEQUENCE [LARGE SCALE GENOMIC DNA]</scope>
    <source>
        <strain evidence="5 6">CECT 4207</strain>
    </source>
</reference>
<protein>
    <submittedName>
        <fullName evidence="5">DNA-binding transcriptional ArsR family regulator</fullName>
    </submittedName>
</protein>
<dbReference type="Pfam" id="PF01022">
    <property type="entry name" value="HTH_5"/>
    <property type="match status" value="1"/>
</dbReference>
<evidence type="ECO:0000256" key="2">
    <source>
        <dbReference type="ARBA" id="ARBA00023125"/>
    </source>
</evidence>
<dbReference type="EMBL" id="JAAOZD010000011">
    <property type="protein sequence ID" value="NIJ03337.1"/>
    <property type="molecule type" value="Genomic_DNA"/>
</dbReference>
<dbReference type="InterPro" id="IPR001845">
    <property type="entry name" value="HTH_ArsR_DNA-bd_dom"/>
</dbReference>
<sequence>MSVPFIAEKVRWELWLNGCKEGTNALRDTSFTDNTLNIPPGGMSRKMSMWSSGVLDDKGSAPQLGGHIRSLRYHRCMTIDRVVSPDACARLDPAAALFHSLSDPTRLSIVKRMAGGEVRVGDLTGELGLAQSTVSAHVACLRDCGLVEGRVQGRSVYYSLSHPELMDMLAQAEVLLAATGNAVSLCPNFGVGSTGTIPVTEVAR</sequence>
<organism evidence="5 6">
    <name type="scientific">Paenarthrobacter ilicis</name>
    <dbReference type="NCBI Taxonomy" id="43665"/>
    <lineage>
        <taxon>Bacteria</taxon>
        <taxon>Bacillati</taxon>
        <taxon>Actinomycetota</taxon>
        <taxon>Actinomycetes</taxon>
        <taxon>Micrococcales</taxon>
        <taxon>Micrococcaceae</taxon>
        <taxon>Paenarthrobacter</taxon>
    </lineage>
</organism>